<gene>
    <name evidence="1" type="ORF">RCOM_1464820</name>
</gene>
<evidence type="ECO:0008006" key="3">
    <source>
        <dbReference type="Google" id="ProtNLM"/>
    </source>
</evidence>
<organism evidence="1 2">
    <name type="scientific">Ricinus communis</name>
    <name type="common">Castor bean</name>
    <dbReference type="NCBI Taxonomy" id="3988"/>
    <lineage>
        <taxon>Eukaryota</taxon>
        <taxon>Viridiplantae</taxon>
        <taxon>Streptophyta</taxon>
        <taxon>Embryophyta</taxon>
        <taxon>Tracheophyta</taxon>
        <taxon>Spermatophyta</taxon>
        <taxon>Magnoliopsida</taxon>
        <taxon>eudicotyledons</taxon>
        <taxon>Gunneridae</taxon>
        <taxon>Pentapetalae</taxon>
        <taxon>rosids</taxon>
        <taxon>fabids</taxon>
        <taxon>Malpighiales</taxon>
        <taxon>Euphorbiaceae</taxon>
        <taxon>Acalyphoideae</taxon>
        <taxon>Acalypheae</taxon>
        <taxon>Ricinus</taxon>
    </lineage>
</organism>
<evidence type="ECO:0000313" key="1">
    <source>
        <dbReference type="EMBL" id="EEF47644.1"/>
    </source>
</evidence>
<proteinExistence type="predicted"/>
<dbReference type="InParanoid" id="B9RLB9"/>
<accession>B9RLB9</accession>
<keyword evidence="2" id="KW-1185">Reference proteome</keyword>
<sequence>MPAVKQLKVNAQFLKVRFDYGIQYTAADVNAALQHLKLLEAEDHSEFSLSQLQEVKLQIICATGLELLFTEFLLAKSPALKIMCVQPSFAMSVGKQLKILKEMNRFRRASPNVDIIWKYCSSESYYLSDWYGKE</sequence>
<dbReference type="EMBL" id="EQ973788">
    <property type="protein sequence ID" value="EEF47644.1"/>
    <property type="molecule type" value="Genomic_DNA"/>
</dbReference>
<reference evidence="2" key="1">
    <citation type="journal article" date="2010" name="Nat. Biotechnol.">
        <title>Draft genome sequence of the oilseed species Ricinus communis.</title>
        <authorList>
            <person name="Chan A.P."/>
            <person name="Crabtree J."/>
            <person name="Zhao Q."/>
            <person name="Lorenzi H."/>
            <person name="Orvis J."/>
            <person name="Puiu D."/>
            <person name="Melake-Berhan A."/>
            <person name="Jones K.M."/>
            <person name="Redman J."/>
            <person name="Chen G."/>
            <person name="Cahoon E.B."/>
            <person name="Gedil M."/>
            <person name="Stanke M."/>
            <person name="Haas B.J."/>
            <person name="Wortman J.R."/>
            <person name="Fraser-Liggett C.M."/>
            <person name="Ravel J."/>
            <person name="Rabinowicz P.D."/>
        </authorList>
    </citation>
    <scope>NUCLEOTIDE SEQUENCE [LARGE SCALE GENOMIC DNA]</scope>
    <source>
        <strain evidence="2">cv. Hale</strain>
    </source>
</reference>
<name>B9RLB9_RICCO</name>
<dbReference type="Proteomes" id="UP000008311">
    <property type="component" value="Unassembled WGS sequence"/>
</dbReference>
<dbReference type="AlphaFoldDB" id="B9RLB9"/>
<protein>
    <recommendedName>
        <fullName evidence="3">FBD domain-containing protein</fullName>
    </recommendedName>
</protein>
<evidence type="ECO:0000313" key="2">
    <source>
        <dbReference type="Proteomes" id="UP000008311"/>
    </source>
</evidence>